<dbReference type="Proteomes" id="UP000249661">
    <property type="component" value="Unassembled WGS sequence"/>
</dbReference>
<name>A0ACD1H5X3_9EURO</name>
<organism evidence="1 2">
    <name type="scientific">Aspergillus aculeatinus CBS 121060</name>
    <dbReference type="NCBI Taxonomy" id="1448322"/>
    <lineage>
        <taxon>Eukaryota</taxon>
        <taxon>Fungi</taxon>
        <taxon>Dikarya</taxon>
        <taxon>Ascomycota</taxon>
        <taxon>Pezizomycotina</taxon>
        <taxon>Eurotiomycetes</taxon>
        <taxon>Eurotiomycetidae</taxon>
        <taxon>Eurotiales</taxon>
        <taxon>Aspergillaceae</taxon>
        <taxon>Aspergillus</taxon>
        <taxon>Aspergillus subgen. Circumdati</taxon>
    </lineage>
</organism>
<reference evidence="1" key="1">
    <citation type="submission" date="2018-02" db="EMBL/GenBank/DDBJ databases">
        <title>The genomes of Aspergillus section Nigri reveals drivers in fungal speciation.</title>
        <authorList>
            <consortium name="DOE Joint Genome Institute"/>
            <person name="Vesth T.C."/>
            <person name="Nybo J."/>
            <person name="Theobald S."/>
            <person name="Brandl J."/>
            <person name="Frisvad J.C."/>
            <person name="Nielsen K.F."/>
            <person name="Lyhne E.K."/>
            <person name="Kogle M.E."/>
            <person name="Kuo A."/>
            <person name="Riley R."/>
            <person name="Clum A."/>
            <person name="Nolan M."/>
            <person name="Lipzen A."/>
            <person name="Salamov A."/>
            <person name="Henrissat B."/>
            <person name="Wiebenga A."/>
            <person name="De vries R.P."/>
            <person name="Grigoriev I.V."/>
            <person name="Mortensen U.H."/>
            <person name="Andersen M.R."/>
            <person name="Baker S.E."/>
        </authorList>
    </citation>
    <scope>NUCLEOTIDE SEQUENCE</scope>
    <source>
        <strain evidence="1">CBS 121060</strain>
    </source>
</reference>
<protein>
    <submittedName>
        <fullName evidence="1">Uncharacterized protein</fullName>
    </submittedName>
</protein>
<dbReference type="EMBL" id="KZ824963">
    <property type="protein sequence ID" value="RAH68908.1"/>
    <property type="molecule type" value="Genomic_DNA"/>
</dbReference>
<proteinExistence type="predicted"/>
<keyword evidence="2" id="KW-1185">Reference proteome</keyword>
<evidence type="ECO:0000313" key="1">
    <source>
        <dbReference type="EMBL" id="RAH68908.1"/>
    </source>
</evidence>
<accession>A0ACD1H5X3</accession>
<sequence>MVCQSQPPPPPQPSGIPQALFLFLPPALFDFLLLYFFFAISGFYRYRTVDWALFYFFRRFGGPSLANEVSGDYSIPIPSTFHPAFSRCRHLHHTSALHPSLLPPSIHPSTSPSRKLTISHHHHHHYPFPPPHPIPSHPIFLPYYSFYHLFPPFSSYIPLLFVTSEFRPPPSPLPTSPF</sequence>
<evidence type="ECO:0000313" key="2">
    <source>
        <dbReference type="Proteomes" id="UP000249661"/>
    </source>
</evidence>
<gene>
    <name evidence="1" type="ORF">BO66DRAFT_117292</name>
</gene>